<dbReference type="SUPFAM" id="SSF56235">
    <property type="entry name" value="N-terminal nucleophile aminohydrolases (Ntn hydrolases)"/>
    <property type="match status" value="1"/>
</dbReference>
<feature type="binding site" evidence="7 10">
    <location>
        <position position="357"/>
    </location>
    <ligand>
        <name>Mg(2+)</name>
        <dbReference type="ChEBI" id="CHEBI:18420"/>
    </ligand>
</feature>
<evidence type="ECO:0000256" key="5">
    <source>
        <dbReference type="ARBA" id="ARBA00022755"/>
    </source>
</evidence>
<evidence type="ECO:0000313" key="13">
    <source>
        <dbReference type="Proteomes" id="UP000034455"/>
    </source>
</evidence>
<proteinExistence type="inferred from homology"/>
<dbReference type="GO" id="GO:0000287">
    <property type="term" value="F:magnesium ion binding"/>
    <property type="evidence" value="ECO:0007669"/>
    <property type="project" value="UniProtKB-UniRule"/>
</dbReference>
<feature type="domain" description="Glutamine amidotransferase type-2" evidence="11">
    <location>
        <begin position="11"/>
        <end position="231"/>
    </location>
</feature>
<evidence type="ECO:0000313" key="12">
    <source>
        <dbReference type="EMBL" id="KKI63368.1"/>
    </source>
</evidence>
<evidence type="ECO:0000256" key="2">
    <source>
        <dbReference type="ARBA" id="ARBA00010138"/>
    </source>
</evidence>
<dbReference type="NCBIfam" id="TIGR01134">
    <property type="entry name" value="purF"/>
    <property type="match status" value="1"/>
</dbReference>
<comment type="pathway">
    <text evidence="1 7 8">Purine metabolism; IMP biosynthesis via de novo pathway; N(1)-(5-phospho-D-ribosyl)glycinamide from 5-phospho-alpha-D-ribose 1-diphosphate: step 1/2.</text>
</comment>
<reference evidence="12 13" key="1">
    <citation type="submission" date="2015-03" db="EMBL/GenBank/DDBJ databases">
        <title>Genome Assembly of Staphylococcus cohnii subsp. cohnii strain G22B2.</title>
        <authorList>
            <person name="Nair G."/>
            <person name="Kaur G."/>
            <person name="Khatri I."/>
            <person name="Singh N.K."/>
            <person name="Sathyabama S."/>
            <person name="Maurya S.K."/>
            <person name="Subramanian S."/>
            <person name="Agrewala J.N."/>
            <person name="Mayilraj S."/>
        </authorList>
    </citation>
    <scope>NUCLEOTIDE SEQUENCE [LARGE SCALE GENOMIC DNA]</scope>
    <source>
        <strain evidence="12 13">G22B2</strain>
    </source>
</reference>
<dbReference type="EC" id="2.4.2.14" evidence="7"/>
<gene>
    <name evidence="7" type="primary">purF</name>
    <name evidence="12" type="ORF">UF66_0917</name>
</gene>
<keyword evidence="5 7" id="KW-0658">Purine biosynthesis</keyword>
<name>A0A0M2P0D2_STACC</name>
<evidence type="ECO:0000256" key="4">
    <source>
        <dbReference type="ARBA" id="ARBA00022679"/>
    </source>
</evidence>
<dbReference type="HAMAP" id="MF_01931">
    <property type="entry name" value="PurF"/>
    <property type="match status" value="1"/>
</dbReference>
<dbReference type="PROSITE" id="PS51278">
    <property type="entry name" value="GATASE_TYPE_2"/>
    <property type="match status" value="1"/>
</dbReference>
<comment type="caution">
    <text evidence="12">The sequence shown here is derived from an EMBL/GenBank/DDBJ whole genome shotgun (WGS) entry which is preliminary data.</text>
</comment>
<dbReference type="Gene3D" id="3.40.50.2020">
    <property type="match status" value="1"/>
</dbReference>
<evidence type="ECO:0000256" key="10">
    <source>
        <dbReference type="PIRSR" id="PIRSR000485-2"/>
    </source>
</evidence>
<accession>A0A0M2P0D2</accession>
<evidence type="ECO:0000256" key="3">
    <source>
        <dbReference type="ARBA" id="ARBA00022676"/>
    </source>
</evidence>
<feature type="binding site" evidence="7 10">
    <location>
        <position position="295"/>
    </location>
    <ligand>
        <name>Mg(2+)</name>
        <dbReference type="ChEBI" id="CHEBI:18420"/>
    </ligand>
</feature>
<dbReference type="GO" id="GO:0009113">
    <property type="term" value="P:purine nucleobase biosynthetic process"/>
    <property type="evidence" value="ECO:0007669"/>
    <property type="project" value="UniProtKB-UniRule"/>
</dbReference>
<dbReference type="InterPro" id="IPR000836">
    <property type="entry name" value="PRTase_dom"/>
</dbReference>
<comment type="catalytic activity">
    <reaction evidence="7 8">
        <text>5-phospho-beta-D-ribosylamine + L-glutamate + diphosphate = 5-phospho-alpha-D-ribose 1-diphosphate + L-glutamine + H2O</text>
        <dbReference type="Rhea" id="RHEA:14905"/>
        <dbReference type="ChEBI" id="CHEBI:15377"/>
        <dbReference type="ChEBI" id="CHEBI:29985"/>
        <dbReference type="ChEBI" id="CHEBI:33019"/>
        <dbReference type="ChEBI" id="CHEBI:58017"/>
        <dbReference type="ChEBI" id="CHEBI:58359"/>
        <dbReference type="ChEBI" id="CHEBI:58681"/>
        <dbReference type="EC" id="2.4.2.14"/>
    </reaction>
</comment>
<dbReference type="InterPro" id="IPR035584">
    <property type="entry name" value="PurF_N"/>
</dbReference>
<evidence type="ECO:0000256" key="8">
    <source>
        <dbReference type="PIRNR" id="PIRNR000485"/>
    </source>
</evidence>
<dbReference type="GO" id="GO:0006189">
    <property type="term" value="P:'de novo' IMP biosynthetic process"/>
    <property type="evidence" value="ECO:0007669"/>
    <property type="project" value="UniProtKB-UniRule"/>
</dbReference>
<keyword evidence="7 10" id="KW-0479">Metal-binding</keyword>
<dbReference type="InterPro" id="IPR029057">
    <property type="entry name" value="PRTase-like"/>
</dbReference>
<dbReference type="EMBL" id="LAKJ01000016">
    <property type="protein sequence ID" value="KKI63368.1"/>
    <property type="molecule type" value="Genomic_DNA"/>
</dbReference>
<dbReference type="InterPro" id="IPR005854">
    <property type="entry name" value="PurF"/>
</dbReference>
<dbReference type="AlphaFoldDB" id="A0A0M2P0D2"/>
<protein>
    <recommendedName>
        <fullName evidence="7">Amidophosphoribosyltransferase</fullName>
        <shortName evidence="7">ATase</shortName>
        <ecNumber evidence="7">2.4.2.14</ecNumber>
    </recommendedName>
    <alternativeName>
        <fullName evidence="7">Glutamine phosphoribosylpyrophosphate amidotransferase</fullName>
        <shortName evidence="7">GPATase</shortName>
    </alternativeName>
</protein>
<evidence type="ECO:0000256" key="9">
    <source>
        <dbReference type="PIRSR" id="PIRSR000485-1"/>
    </source>
</evidence>
<comment type="cofactor">
    <cofactor evidence="7 10">
        <name>Mg(2+)</name>
        <dbReference type="ChEBI" id="CHEBI:18420"/>
    </cofactor>
    <text evidence="7 10">Binds 1 Mg(2+) ion per subunit.</text>
</comment>
<keyword evidence="6 7" id="KW-0315">Glutamine amidotransferase</keyword>
<dbReference type="RefSeq" id="WP_019468138.1">
    <property type="nucleotide sequence ID" value="NZ_BKAS01000003.1"/>
</dbReference>
<feature type="active site" description="Nucleophile" evidence="7 9">
    <location>
        <position position="11"/>
    </location>
</feature>
<dbReference type="PIRSF" id="PIRSF000485">
    <property type="entry name" value="Amd_phspho_trans"/>
    <property type="match status" value="1"/>
</dbReference>
<evidence type="ECO:0000256" key="1">
    <source>
        <dbReference type="ARBA" id="ARBA00005209"/>
    </source>
</evidence>
<dbReference type="PATRIC" id="fig|74704.6.peg.939"/>
<organism evidence="12 13">
    <name type="scientific">Staphylococcus cohnii subsp. cohnii</name>
    <dbReference type="NCBI Taxonomy" id="74704"/>
    <lineage>
        <taxon>Bacteria</taxon>
        <taxon>Bacillati</taxon>
        <taxon>Bacillota</taxon>
        <taxon>Bacilli</taxon>
        <taxon>Bacillales</taxon>
        <taxon>Staphylococcaceae</taxon>
        <taxon>Staphylococcus</taxon>
        <taxon>Staphylococcus cohnii species complex</taxon>
    </lineage>
</organism>
<dbReference type="Pfam" id="PF13537">
    <property type="entry name" value="GATase_7"/>
    <property type="match status" value="1"/>
</dbReference>
<dbReference type="InterPro" id="IPR029055">
    <property type="entry name" value="Ntn_hydrolases_N"/>
</dbReference>
<dbReference type="InterPro" id="IPR017932">
    <property type="entry name" value="GATase_2_dom"/>
</dbReference>
<dbReference type="SUPFAM" id="SSF53271">
    <property type="entry name" value="PRTase-like"/>
    <property type="match status" value="1"/>
</dbReference>
<dbReference type="GO" id="GO:0004044">
    <property type="term" value="F:amidophosphoribosyltransferase activity"/>
    <property type="evidence" value="ECO:0007669"/>
    <property type="project" value="UniProtKB-UniRule"/>
</dbReference>
<comment type="similarity">
    <text evidence="2 7 8">In the C-terminal section; belongs to the purine/pyrimidine phosphoribosyltransferase family.</text>
</comment>
<dbReference type="Gene3D" id="3.60.20.10">
    <property type="entry name" value="Glutamine Phosphoribosylpyrophosphate, subunit 1, domain 1"/>
    <property type="match status" value="1"/>
</dbReference>
<keyword evidence="3 7" id="KW-0328">Glycosyltransferase</keyword>
<dbReference type="UniPathway" id="UPA00074">
    <property type="reaction ID" value="UER00124"/>
</dbReference>
<comment type="caution">
    <text evidence="7">Lacks conserved residue(s) required for the propagation of feature annotation.</text>
</comment>
<evidence type="ECO:0000256" key="7">
    <source>
        <dbReference type="HAMAP-Rule" id="MF_01931"/>
    </source>
</evidence>
<dbReference type="Proteomes" id="UP000034455">
    <property type="component" value="Unassembled WGS sequence"/>
</dbReference>
<keyword evidence="4 7" id="KW-0808">Transferase</keyword>
<dbReference type="CDD" id="cd06223">
    <property type="entry name" value="PRTases_typeI"/>
    <property type="match status" value="1"/>
</dbReference>
<evidence type="ECO:0000256" key="6">
    <source>
        <dbReference type="ARBA" id="ARBA00022962"/>
    </source>
</evidence>
<feature type="binding site" evidence="7 10">
    <location>
        <position position="358"/>
    </location>
    <ligand>
        <name>Mg(2+)</name>
        <dbReference type="ChEBI" id="CHEBI:18420"/>
    </ligand>
</feature>
<dbReference type="Pfam" id="PF00156">
    <property type="entry name" value="Pribosyltran"/>
    <property type="match status" value="1"/>
</dbReference>
<dbReference type="GeneID" id="58097913"/>
<sequence length="495" mass="54645">MYDYNGLNEECGVFGIWNHHEAAQLTYMGLHSLQHRGQEGAGMVCSDGQKLSGERGLGLLTEAITDTQLEAFKSYQHAIGHVRYATSGNKGIENIQPFLYHFYDMSVAVCHNGNLINAQSLRKSLEHQGSIFHSSSDTEVIMHLIRKSKAPTFEEALQESLRKIKGGFTFALLTKDALYGAVDPNEIRPLVVGKMKTGAYIIASETCAIDVLGAEFVRDIHAGEYVVINDEGIRIESYTRHTNTAISAMEYIYFARPDSTIAGKNVHAIRKQSGKQLALESPVDNADMVIGVPNSSLSAASGYAEQSGLPYEMGLVKNQYVARTFIQPTQELREQGVRVKLSAVKDIVQGKNIVLVDDSIVRGTTSKRIVQMLKDAGANEVHVRIASPEFMFPSFYGIDVSTTAELISANKSPSEISEHIGSDSLAYLTVPGLIDSIGLEVDAPYKGLCVESFTGDYPAGLYDYEKDYFEHLSERQKEYLANHKQYFDREGNLNV</sequence>
<dbReference type="CDD" id="cd00715">
    <property type="entry name" value="GPATase_N"/>
    <property type="match status" value="1"/>
</dbReference>
<comment type="function">
    <text evidence="7">Catalyzes the formation of phosphoribosylamine from phosphoribosylpyrophosphate (PRPP) and glutamine.</text>
</comment>
<keyword evidence="7 10" id="KW-0460">Magnesium</keyword>
<evidence type="ECO:0000259" key="11">
    <source>
        <dbReference type="PROSITE" id="PS51278"/>
    </source>
</evidence>
<dbReference type="PANTHER" id="PTHR11907">
    <property type="entry name" value="AMIDOPHOSPHORIBOSYLTRANSFERASE"/>
    <property type="match status" value="1"/>
</dbReference>